<keyword evidence="4" id="KW-1185">Reference proteome</keyword>
<name>A0A5M6ZKC1_9PROT</name>
<reference evidence="3 4" key="1">
    <citation type="submission" date="2019-09" db="EMBL/GenBank/DDBJ databases">
        <authorList>
            <person name="Kevbrin V."/>
            <person name="Grouzdev D.S."/>
        </authorList>
    </citation>
    <scope>NUCLEOTIDE SEQUENCE [LARGE SCALE GENOMIC DNA]</scope>
    <source>
        <strain evidence="3 4">G-192</strain>
    </source>
</reference>
<feature type="domain" description="Bacteriophage tail tape measure C-terminal" evidence="2">
    <location>
        <begin position="16"/>
        <end position="79"/>
    </location>
</feature>
<gene>
    <name evidence="3" type="ORF">F1654_04595</name>
</gene>
<proteinExistence type="predicted"/>
<feature type="compositionally biased region" description="Low complexity" evidence="1">
    <location>
        <begin position="9"/>
        <end position="22"/>
    </location>
</feature>
<evidence type="ECO:0000259" key="2">
    <source>
        <dbReference type="Pfam" id="PF09718"/>
    </source>
</evidence>
<sequence>MTSHSETRAGAAETAAALNEAADAGEDAADRISEAFETAGRSISSSLEAAARAGEVSFARMSEAILRDLARLAVREIVAPQVEGLAAGLGRVFDHVIGQRAEGGPVLSSAPYLVGERGPEVFTPSASGRIEPMAAPPVQVIIHAAPGADAADAVRRSERQIAASVARAVLAGRGAL</sequence>
<organism evidence="3 4">
    <name type="scientific">Alkalicaulis satelles</name>
    <dbReference type="NCBI Taxonomy" id="2609175"/>
    <lineage>
        <taxon>Bacteria</taxon>
        <taxon>Pseudomonadati</taxon>
        <taxon>Pseudomonadota</taxon>
        <taxon>Alphaproteobacteria</taxon>
        <taxon>Maricaulales</taxon>
        <taxon>Maricaulaceae</taxon>
        <taxon>Alkalicaulis</taxon>
    </lineage>
</organism>
<dbReference type="Pfam" id="PF09718">
    <property type="entry name" value="Tape_meas_lam_C"/>
    <property type="match status" value="1"/>
</dbReference>
<evidence type="ECO:0000313" key="3">
    <source>
        <dbReference type="EMBL" id="KAA5805263.1"/>
    </source>
</evidence>
<feature type="region of interest" description="Disordered" evidence="1">
    <location>
        <begin position="1"/>
        <end position="27"/>
    </location>
</feature>
<dbReference type="RefSeq" id="WP_150022295.1">
    <property type="nucleotide sequence ID" value="NZ_VWOJ01000001.1"/>
</dbReference>
<dbReference type="EMBL" id="VWOJ01000001">
    <property type="protein sequence ID" value="KAA5805263.1"/>
    <property type="molecule type" value="Genomic_DNA"/>
</dbReference>
<protein>
    <submittedName>
        <fullName evidence="3">Phage tail tape measure protein</fullName>
    </submittedName>
</protein>
<dbReference type="Proteomes" id="UP000325122">
    <property type="component" value="Unassembled WGS sequence"/>
</dbReference>
<dbReference type="InterPro" id="IPR006431">
    <property type="entry name" value="Phage_tape_meas_C"/>
</dbReference>
<comment type="caution">
    <text evidence="3">The sequence shown here is derived from an EMBL/GenBank/DDBJ whole genome shotgun (WGS) entry which is preliminary data.</text>
</comment>
<evidence type="ECO:0000313" key="4">
    <source>
        <dbReference type="Proteomes" id="UP000325122"/>
    </source>
</evidence>
<dbReference type="AlphaFoldDB" id="A0A5M6ZKC1"/>
<accession>A0A5M6ZKC1</accession>
<evidence type="ECO:0000256" key="1">
    <source>
        <dbReference type="SAM" id="MobiDB-lite"/>
    </source>
</evidence>